<feature type="transmembrane region" description="Helical" evidence="1">
    <location>
        <begin position="253"/>
        <end position="272"/>
    </location>
</feature>
<dbReference type="Proteomes" id="UP000184447">
    <property type="component" value="Unassembled WGS sequence"/>
</dbReference>
<dbReference type="EMBL" id="FQXM01000056">
    <property type="protein sequence ID" value="SHI07317.1"/>
    <property type="molecule type" value="Genomic_DNA"/>
</dbReference>
<accession>A0A1M5Y5I5</accession>
<feature type="transmembrane region" description="Helical" evidence="1">
    <location>
        <begin position="160"/>
        <end position="181"/>
    </location>
</feature>
<feature type="transmembrane region" description="Helical" evidence="1">
    <location>
        <begin position="188"/>
        <end position="205"/>
    </location>
</feature>
<keyword evidence="3" id="KW-1185">Reference proteome</keyword>
<name>A0A1M5Y5I5_9CLOT</name>
<gene>
    <name evidence="2" type="ORF">SAMN02745207_04215</name>
</gene>
<feature type="transmembrane region" description="Helical" evidence="1">
    <location>
        <begin position="50"/>
        <end position="72"/>
    </location>
</feature>
<evidence type="ECO:0000256" key="1">
    <source>
        <dbReference type="SAM" id="Phobius"/>
    </source>
</evidence>
<feature type="transmembrane region" description="Helical" evidence="1">
    <location>
        <begin position="6"/>
        <end position="30"/>
    </location>
</feature>
<protein>
    <submittedName>
        <fullName evidence="2">Uncharacterized protein</fullName>
    </submittedName>
</protein>
<reference evidence="2 3" key="1">
    <citation type="submission" date="2016-11" db="EMBL/GenBank/DDBJ databases">
        <authorList>
            <person name="Jaros S."/>
            <person name="Januszkiewicz K."/>
            <person name="Wedrychowicz H."/>
        </authorList>
    </citation>
    <scope>NUCLEOTIDE SEQUENCE [LARGE SCALE GENOMIC DNA]</scope>
    <source>
        <strain evidence="2 3">DSM 8605</strain>
    </source>
</reference>
<feature type="transmembrane region" description="Helical" evidence="1">
    <location>
        <begin position="220"/>
        <end position="241"/>
    </location>
</feature>
<organism evidence="2 3">
    <name type="scientific">Clostridium grantii DSM 8605</name>
    <dbReference type="NCBI Taxonomy" id="1121316"/>
    <lineage>
        <taxon>Bacteria</taxon>
        <taxon>Bacillati</taxon>
        <taxon>Bacillota</taxon>
        <taxon>Clostridia</taxon>
        <taxon>Eubacteriales</taxon>
        <taxon>Clostridiaceae</taxon>
        <taxon>Clostridium</taxon>
    </lineage>
</organism>
<keyword evidence="1" id="KW-0472">Membrane</keyword>
<dbReference type="AlphaFoldDB" id="A0A1M5Y5I5"/>
<keyword evidence="1" id="KW-0812">Transmembrane</keyword>
<keyword evidence="1" id="KW-1133">Transmembrane helix</keyword>
<dbReference type="OrthoDB" id="1929295at2"/>
<proteinExistence type="predicted"/>
<evidence type="ECO:0000313" key="2">
    <source>
        <dbReference type="EMBL" id="SHI07317.1"/>
    </source>
</evidence>
<dbReference type="RefSeq" id="WP_073340983.1">
    <property type="nucleotide sequence ID" value="NZ_FQXM01000056.1"/>
</dbReference>
<sequence>MNTFQLISFILEAVVFICFTIAVALTPNLFTGRLERFGLNIEIRTKSSDIIERILAVAIAIVFLIYLTLPYIKDIPLLITGNFQQTIGIPENIESEDKTLFEYVHINGKEIEYLFTSKLDTHNLYRIKYLPNTKRAIFTKCIDINNTDITKNIGFPYKLFLFQVAVILGIIGSIYLLLMSLKYLGYKLFWYSCIAFYPISIYKFIKYGLNIGTWVTIDSVGFVALLFGFTSFIFLLTFDILQNRGKIRADVSGFLSQIVGVSNIIFIVMEILN</sequence>
<evidence type="ECO:0000313" key="3">
    <source>
        <dbReference type="Proteomes" id="UP000184447"/>
    </source>
</evidence>